<evidence type="ECO:0000256" key="7">
    <source>
        <dbReference type="ARBA" id="ARBA00038371"/>
    </source>
</evidence>
<keyword evidence="5" id="KW-0862">Zinc</keyword>
<keyword evidence="3" id="KW-0677">Repeat</keyword>
<dbReference type="InterPro" id="IPR019786">
    <property type="entry name" value="Zinc_finger_PHD-type_CS"/>
</dbReference>
<evidence type="ECO:0000256" key="9">
    <source>
        <dbReference type="ARBA" id="ARBA00068706"/>
    </source>
</evidence>
<keyword evidence="2" id="KW-0479">Metal-binding</keyword>
<accession>A0AAV4UIV8</accession>
<feature type="compositionally biased region" description="Basic and acidic residues" evidence="11">
    <location>
        <begin position="694"/>
        <end position="722"/>
    </location>
</feature>
<feature type="region of interest" description="Disordered" evidence="11">
    <location>
        <begin position="886"/>
        <end position="912"/>
    </location>
</feature>
<comment type="function">
    <text evidence="8">May function as a negative regulator of the EGFR/Ras/MAPK signaling pathway during eye development.</text>
</comment>
<sequence length="1128" mass="129029">MKRPPPITDGDIGSPGSKRRRRISTSEDDDSSRPPLPTTPGFQSPPLHKIYNSSRKDKPDELFRKDLISAMKLPDSEQLDESEFWDMSDSWRQEWERGVQVPVNSKNVPHPVVRVIREKTKGAGFKLPKKLMRTTEDSFFSNEHHVLTDTAAKAESVCKYDMDNLDFQWLNNYNEMRVEMGLSTLDEVTLERVEEDFELQCSNRFQDALKTEKGLGIEYDEDVICDVCRSPDCEEGNEMVFCDSCNICVHQACYGIMAIPEGSWICRPCSLNIKPPCMLCPNVGGAMKPTSAGEKWAHVSCALWIPEVSIGCPEKMEPVTKISQIPASRWALICTLCRERVGACIQCSVKQCKTAYHVTCAFENGLEMEMKTTAIDSSEEGVKMQSFCNKHSSKGENSERSPPVPKSPSIKKSTRKKKEIKNKDAETEVDEHNARLQKIRSLEAQFHKYVNVKDTVDLYNIDRDVVDFINYYWVLRRRAKFNKPLLITKCDEANLLIKQHENRLYSRLKMFVHLRQDLERVRNLCYMVSKREKMFRSFLKVKKEIFEKQNEILTNKSFKLNPKEKEEVLKSRVGEQLFEKIYCSDPVEDAKEEKPNKNSLPKPPNPYAKSYINSMHTRSRRRTTSQNMTESGNEHCESENNEMPTLVKCKSEENLSSNDTKNKQETPSFTHSPFVIKIESKKDDKEQSSSVIKQEVETLNEEKNVTEKKDSPERDQSKKPEQLCDLDMSKISSENLTVKTKKLICENETSNDKNSLCLSDKENINALNPIKIKKTRSQTDSRHPELKNNIHELSNPKLELFDDENSLNITPDLNSPERRNFRLDRRSTRYQMRSRRCSSDLLEHDELPSKSIELVEAQIALSSPIINSHSPSSNNIEKLTLVPEINSRTDETSPSDNSPVLTPKRGRGRPRKIVQPEMTPDVKFTVIKSDVVVGDKNNSLEGILELPDSIESPGFRMSLRHNRECNLKKNSEQKQKNKRSVIIKLEHPETKPLKEANKDMVEENGDISNELIPSSPDWDPEDAQPPSLGSMEQPASTRIIIRLRKDPNRESWKNDSSSSSDVPVAFRIVSNDLDVNCENSVSEFPSIIGDGGSPSNQTCREDSESRHRYSMRERSVVSKNVKCAVEKS</sequence>
<dbReference type="GO" id="GO:0008270">
    <property type="term" value="F:zinc ion binding"/>
    <property type="evidence" value="ECO:0007669"/>
    <property type="project" value="UniProtKB-KW"/>
</dbReference>
<dbReference type="PROSITE" id="PS00354">
    <property type="entry name" value="HMGI_Y"/>
    <property type="match status" value="1"/>
</dbReference>
<dbReference type="InterPro" id="IPR019542">
    <property type="entry name" value="Enhancer_polycomb-like_N"/>
</dbReference>
<evidence type="ECO:0000256" key="6">
    <source>
        <dbReference type="ARBA" id="ARBA00023242"/>
    </source>
</evidence>
<dbReference type="EMBL" id="BPLQ01011365">
    <property type="protein sequence ID" value="GIY57635.1"/>
    <property type="molecule type" value="Genomic_DNA"/>
</dbReference>
<comment type="similarity">
    <text evidence="7">Belongs to the JADE family.</text>
</comment>
<comment type="subcellular location">
    <subcellularLocation>
        <location evidence="1">Nucleus</location>
    </subcellularLocation>
</comment>
<dbReference type="GO" id="GO:0005634">
    <property type="term" value="C:nucleus"/>
    <property type="evidence" value="ECO:0007669"/>
    <property type="project" value="UniProtKB-SubCell"/>
</dbReference>
<feature type="compositionally biased region" description="Basic and acidic residues" evidence="11">
    <location>
        <begin position="678"/>
        <end position="687"/>
    </location>
</feature>
<feature type="domain" description="PHD-type" evidence="13">
    <location>
        <begin position="274"/>
        <end position="392"/>
    </location>
</feature>
<dbReference type="FunFam" id="3.30.40.10:FF:000030">
    <property type="entry name" value="Protein Jade-1 isoform 1"/>
    <property type="match status" value="1"/>
</dbReference>
<keyword evidence="15" id="KW-1185">Reference proteome</keyword>
<feature type="region of interest" description="Disordered" evidence="11">
    <location>
        <begin position="389"/>
        <end position="429"/>
    </location>
</feature>
<dbReference type="InterPro" id="IPR011011">
    <property type="entry name" value="Znf_FYVE_PHD"/>
</dbReference>
<evidence type="ECO:0000256" key="1">
    <source>
        <dbReference type="ARBA" id="ARBA00004123"/>
    </source>
</evidence>
<evidence type="ECO:0000259" key="12">
    <source>
        <dbReference type="PROSITE" id="PS50016"/>
    </source>
</evidence>
<feature type="compositionally biased region" description="Basic and acidic residues" evidence="11">
    <location>
        <begin position="984"/>
        <end position="1001"/>
    </location>
</feature>
<dbReference type="Pfam" id="PF10513">
    <property type="entry name" value="EPL1"/>
    <property type="match status" value="1"/>
</dbReference>
<dbReference type="AlphaFoldDB" id="A0AAV4UIV8"/>
<evidence type="ECO:0000256" key="3">
    <source>
        <dbReference type="ARBA" id="ARBA00022737"/>
    </source>
</evidence>
<dbReference type="PROSITE" id="PS01359">
    <property type="entry name" value="ZF_PHD_1"/>
    <property type="match status" value="1"/>
</dbReference>
<dbReference type="Pfam" id="PF13832">
    <property type="entry name" value="zf-HC5HC2H_2"/>
    <property type="match status" value="1"/>
</dbReference>
<dbReference type="InterPro" id="IPR050701">
    <property type="entry name" value="Histone_Mod_Regulator"/>
</dbReference>
<dbReference type="PANTHER" id="PTHR13793:SF160">
    <property type="entry name" value="PHD FINGER PROTEIN RHINOCEROS"/>
    <property type="match status" value="1"/>
</dbReference>
<dbReference type="Proteomes" id="UP001054837">
    <property type="component" value="Unassembled WGS sequence"/>
</dbReference>
<evidence type="ECO:0000256" key="10">
    <source>
        <dbReference type="PROSITE-ProRule" id="PRU00146"/>
    </source>
</evidence>
<proteinExistence type="inferred from homology"/>
<evidence type="ECO:0000256" key="4">
    <source>
        <dbReference type="ARBA" id="ARBA00022771"/>
    </source>
</evidence>
<dbReference type="SUPFAM" id="SSF57903">
    <property type="entry name" value="FYVE/PHD zinc finger"/>
    <property type="match status" value="1"/>
</dbReference>
<protein>
    <recommendedName>
        <fullName evidence="9">PHD finger protein rhinoceros</fullName>
    </recommendedName>
</protein>
<feature type="region of interest" description="Disordered" evidence="11">
    <location>
        <begin position="969"/>
        <end position="1036"/>
    </location>
</feature>
<feature type="domain" description="PHD-type" evidence="12">
    <location>
        <begin position="222"/>
        <end position="272"/>
    </location>
</feature>
<dbReference type="InterPro" id="IPR034732">
    <property type="entry name" value="EPHD"/>
</dbReference>
<feature type="compositionally biased region" description="Polar residues" evidence="11">
    <location>
        <begin position="654"/>
        <end position="671"/>
    </location>
</feature>
<dbReference type="Gene3D" id="3.30.40.10">
    <property type="entry name" value="Zinc/RING finger domain, C3HC4 (zinc finger)"/>
    <property type="match status" value="2"/>
</dbReference>
<keyword evidence="6" id="KW-0539">Nucleus</keyword>
<dbReference type="FunFam" id="3.30.40.10:FF:000004">
    <property type="entry name" value="Jade family PHD finger 2"/>
    <property type="match status" value="1"/>
</dbReference>
<evidence type="ECO:0000256" key="11">
    <source>
        <dbReference type="SAM" id="MobiDB-lite"/>
    </source>
</evidence>
<dbReference type="CDD" id="cd15573">
    <property type="entry name" value="PHD_JADE"/>
    <property type="match status" value="1"/>
</dbReference>
<evidence type="ECO:0000313" key="15">
    <source>
        <dbReference type="Proteomes" id="UP001054837"/>
    </source>
</evidence>
<dbReference type="InterPro" id="IPR001965">
    <property type="entry name" value="Znf_PHD"/>
</dbReference>
<dbReference type="GO" id="GO:0006357">
    <property type="term" value="P:regulation of transcription by RNA polymerase II"/>
    <property type="evidence" value="ECO:0007669"/>
    <property type="project" value="TreeGrafter"/>
</dbReference>
<gene>
    <name evidence="14" type="primary">rno</name>
    <name evidence="14" type="ORF">CDAR_374451</name>
</gene>
<feature type="compositionally biased region" description="Basic and acidic residues" evidence="11">
    <location>
        <begin position="1099"/>
        <end position="1113"/>
    </location>
</feature>
<name>A0AAV4UIV8_9ARAC</name>
<feature type="region of interest" description="Disordered" evidence="11">
    <location>
        <begin position="588"/>
        <end position="725"/>
    </location>
</feature>
<organism evidence="14 15">
    <name type="scientific">Caerostris darwini</name>
    <dbReference type="NCBI Taxonomy" id="1538125"/>
    <lineage>
        <taxon>Eukaryota</taxon>
        <taxon>Metazoa</taxon>
        <taxon>Ecdysozoa</taxon>
        <taxon>Arthropoda</taxon>
        <taxon>Chelicerata</taxon>
        <taxon>Arachnida</taxon>
        <taxon>Araneae</taxon>
        <taxon>Araneomorphae</taxon>
        <taxon>Entelegynae</taxon>
        <taxon>Araneoidea</taxon>
        <taxon>Araneidae</taxon>
        <taxon>Caerostris</taxon>
    </lineage>
</organism>
<evidence type="ECO:0000256" key="5">
    <source>
        <dbReference type="ARBA" id="ARBA00022833"/>
    </source>
</evidence>
<dbReference type="InterPro" id="IPR019787">
    <property type="entry name" value="Znf_PHD-finger"/>
</dbReference>
<evidence type="ECO:0000256" key="2">
    <source>
        <dbReference type="ARBA" id="ARBA00022723"/>
    </source>
</evidence>
<evidence type="ECO:0000313" key="14">
    <source>
        <dbReference type="EMBL" id="GIY57635.1"/>
    </source>
</evidence>
<dbReference type="PROSITE" id="PS51805">
    <property type="entry name" value="EPHD"/>
    <property type="match status" value="1"/>
</dbReference>
<dbReference type="SMART" id="SM00249">
    <property type="entry name" value="PHD"/>
    <property type="match status" value="2"/>
</dbReference>
<dbReference type="Pfam" id="PF13831">
    <property type="entry name" value="PHD_2"/>
    <property type="match status" value="1"/>
</dbReference>
<keyword evidence="4 10" id="KW-0863">Zinc-finger</keyword>
<evidence type="ECO:0000256" key="8">
    <source>
        <dbReference type="ARBA" id="ARBA00055261"/>
    </source>
</evidence>
<dbReference type="InterPro" id="IPR013083">
    <property type="entry name" value="Znf_RING/FYVE/PHD"/>
</dbReference>
<evidence type="ECO:0000259" key="13">
    <source>
        <dbReference type="PROSITE" id="PS51805"/>
    </source>
</evidence>
<dbReference type="PANTHER" id="PTHR13793">
    <property type="entry name" value="PHD FINGER PROTEINS"/>
    <property type="match status" value="1"/>
</dbReference>
<feature type="region of interest" description="Disordered" evidence="11">
    <location>
        <begin position="1084"/>
        <end position="1113"/>
    </location>
</feature>
<reference evidence="14 15" key="1">
    <citation type="submission" date="2021-06" db="EMBL/GenBank/DDBJ databases">
        <title>Caerostris darwini draft genome.</title>
        <authorList>
            <person name="Kono N."/>
            <person name="Arakawa K."/>
        </authorList>
    </citation>
    <scope>NUCLEOTIDE SEQUENCE [LARGE SCALE GENOMIC DNA]</scope>
</reference>
<dbReference type="PROSITE" id="PS50016">
    <property type="entry name" value="ZF_PHD_2"/>
    <property type="match status" value="1"/>
</dbReference>
<comment type="caution">
    <text evidence="14">The sequence shown here is derived from an EMBL/GenBank/DDBJ whole genome shotgun (WGS) entry which is preliminary data.</text>
</comment>
<feature type="region of interest" description="Disordered" evidence="11">
    <location>
        <begin position="1"/>
        <end position="56"/>
    </location>
</feature>
<dbReference type="CDD" id="cd15671">
    <property type="entry name" value="ePHD_JADE"/>
    <property type="match status" value="1"/>
</dbReference>
<dbReference type="InterPro" id="IPR000637">
    <property type="entry name" value="HMGI/Y_DNA-bd_CS"/>
</dbReference>